<dbReference type="PANTHER" id="PTHR30093:SF2">
    <property type="entry name" value="TYPE II SECRETION SYSTEM PROTEIN H"/>
    <property type="match status" value="1"/>
</dbReference>
<dbReference type="Proteomes" id="UP000464178">
    <property type="component" value="Chromosome"/>
</dbReference>
<dbReference type="KEGG" id="gms:SOIL9_64810"/>
<dbReference type="Gene3D" id="3.30.700.10">
    <property type="entry name" value="Glycoprotein, Type 4 Pilin"/>
    <property type="match status" value="1"/>
</dbReference>
<accession>A0A6P2CQQ4</accession>
<dbReference type="NCBIfam" id="TIGR02532">
    <property type="entry name" value="IV_pilin_GFxxxE"/>
    <property type="match status" value="1"/>
</dbReference>
<feature type="domain" description="DUF1559" evidence="2">
    <location>
        <begin position="36"/>
        <end position="303"/>
    </location>
</feature>
<dbReference type="PANTHER" id="PTHR30093">
    <property type="entry name" value="GENERAL SECRETION PATHWAY PROTEIN G"/>
    <property type="match status" value="1"/>
</dbReference>
<dbReference type="Pfam" id="PF07963">
    <property type="entry name" value="N_methyl"/>
    <property type="match status" value="1"/>
</dbReference>
<protein>
    <recommendedName>
        <fullName evidence="2">DUF1559 domain-containing protein</fullName>
    </recommendedName>
</protein>
<dbReference type="AlphaFoldDB" id="A0A6P2CQQ4"/>
<dbReference type="RefSeq" id="WP_162673221.1">
    <property type="nucleotide sequence ID" value="NZ_LR593886.1"/>
</dbReference>
<evidence type="ECO:0000313" key="4">
    <source>
        <dbReference type="Proteomes" id="UP000464178"/>
    </source>
</evidence>
<dbReference type="InterPro" id="IPR012902">
    <property type="entry name" value="N_methyl_site"/>
</dbReference>
<name>A0A6P2CQQ4_9BACT</name>
<dbReference type="InterPro" id="IPR045584">
    <property type="entry name" value="Pilin-like"/>
</dbReference>
<evidence type="ECO:0000259" key="2">
    <source>
        <dbReference type="Pfam" id="PF07596"/>
    </source>
</evidence>
<sequence>MPLSFRRSKRGFTLIELLVVIAIIAILIGLLLPAVQKVREAAARMKCQNNLKQLGLACHGFHDATGVVPPSRSAGGGFPKLGVPAGAYQGALVWILPYIEQDNIRKAYDIKLHFGHANNRTAVTTKVNVFNCPSTPNSERVAVSWTHGGFTIDNAAVTDYSVINRVSADLVSSFPNNVDAYTDSTAWGPFSYNTGSTYRVMTWSSVTDGLSNTLFYVEDAGRPNGWRANRRLSSTGATVPGAAWCDEASEFGFQGCTPPNDTRPGLQAMNCTNNGEPYAFHTGGISVGLCDGSVRFLRESMDIRMFARMVTAQAGEVNGND</sequence>
<feature type="transmembrane region" description="Helical" evidence="1">
    <location>
        <begin position="12"/>
        <end position="35"/>
    </location>
</feature>
<reference evidence="3 4" key="1">
    <citation type="submission" date="2019-05" db="EMBL/GenBank/DDBJ databases">
        <authorList>
            <consortium name="Science for Life Laboratories"/>
        </authorList>
    </citation>
    <scope>NUCLEOTIDE SEQUENCE [LARGE SCALE GENOMIC DNA]</scope>
    <source>
        <strain evidence="3">Soil9</strain>
    </source>
</reference>
<dbReference type="NCBIfam" id="TIGR04294">
    <property type="entry name" value="pre_pil_HX9DG"/>
    <property type="match status" value="1"/>
</dbReference>
<evidence type="ECO:0000256" key="1">
    <source>
        <dbReference type="SAM" id="Phobius"/>
    </source>
</evidence>
<organism evidence="3 4">
    <name type="scientific">Gemmata massiliana</name>
    <dbReference type="NCBI Taxonomy" id="1210884"/>
    <lineage>
        <taxon>Bacteria</taxon>
        <taxon>Pseudomonadati</taxon>
        <taxon>Planctomycetota</taxon>
        <taxon>Planctomycetia</taxon>
        <taxon>Gemmatales</taxon>
        <taxon>Gemmataceae</taxon>
        <taxon>Gemmata</taxon>
    </lineage>
</organism>
<dbReference type="InterPro" id="IPR011453">
    <property type="entry name" value="DUF1559"/>
</dbReference>
<gene>
    <name evidence="3" type="ORF">SOIL9_64810</name>
</gene>
<keyword evidence="4" id="KW-1185">Reference proteome</keyword>
<dbReference type="SUPFAM" id="SSF54523">
    <property type="entry name" value="Pili subunits"/>
    <property type="match status" value="1"/>
</dbReference>
<proteinExistence type="predicted"/>
<dbReference type="InterPro" id="IPR027558">
    <property type="entry name" value="Pre_pil_HX9DG_C"/>
</dbReference>
<keyword evidence="1" id="KW-0472">Membrane</keyword>
<keyword evidence="1" id="KW-1133">Transmembrane helix</keyword>
<dbReference type="Pfam" id="PF07596">
    <property type="entry name" value="SBP_bac_10"/>
    <property type="match status" value="1"/>
</dbReference>
<dbReference type="EMBL" id="LR593886">
    <property type="protein sequence ID" value="VTR91233.1"/>
    <property type="molecule type" value="Genomic_DNA"/>
</dbReference>
<dbReference type="PROSITE" id="PS00409">
    <property type="entry name" value="PROKAR_NTER_METHYL"/>
    <property type="match status" value="1"/>
</dbReference>
<keyword evidence="1" id="KW-0812">Transmembrane</keyword>
<evidence type="ECO:0000313" key="3">
    <source>
        <dbReference type="EMBL" id="VTR91233.1"/>
    </source>
</evidence>